<evidence type="ECO:0000313" key="2">
    <source>
        <dbReference type="Proteomes" id="UP001597049"/>
    </source>
</evidence>
<dbReference type="GO" id="GO:0032259">
    <property type="term" value="P:methylation"/>
    <property type="evidence" value="ECO:0007669"/>
    <property type="project" value="UniProtKB-KW"/>
</dbReference>
<keyword evidence="1" id="KW-0808">Transferase</keyword>
<keyword evidence="1" id="KW-0489">Methyltransferase</keyword>
<protein>
    <submittedName>
        <fullName evidence="1">Class I SAM-dependent methyltransferase</fullName>
        <ecNumber evidence="1">2.1.1.-</ecNumber>
    </submittedName>
</protein>
<dbReference type="SUPFAM" id="SSF53335">
    <property type="entry name" value="S-adenosyl-L-methionine-dependent methyltransferases"/>
    <property type="match status" value="1"/>
</dbReference>
<dbReference type="Proteomes" id="UP001597049">
    <property type="component" value="Unassembled WGS sequence"/>
</dbReference>
<proteinExistence type="predicted"/>
<sequence length="310" mass="36109">MRKIENCPVCSSEKVQHFISTSAQMHSDKEVFKFDQCTDCEFVFLNPKVSPEQLNNYYTKYYLPYRGAEAWGKYGKLVNNSLKKLDLRKLKFVNSVQKLNSSSLLLDVGCGQPSFLKLSKEKSNCQTLGIDFSNEGWSNQNHKYQNIELQVGEVRDLSKKLRPDIITMWHYLEHDYSPIENLSYLKSISKSSTKLIIEVPNFDSSSRKKFGKHWAGWHTPRHTSLFSPNNLKMMLNKSGWKLERSFDYGTMNPYLIEWMSKMEEKEIEWDKNMESEIVSFIMGMIAFLPKRLMEKKLSLGIMTMIASPDV</sequence>
<dbReference type="InterPro" id="IPR029063">
    <property type="entry name" value="SAM-dependent_MTases_sf"/>
</dbReference>
<dbReference type="Pfam" id="PF13489">
    <property type="entry name" value="Methyltransf_23"/>
    <property type="match status" value="1"/>
</dbReference>
<name>A0ABW3GMB0_9FLAO</name>
<comment type="caution">
    <text evidence="1">The sequence shown here is derived from an EMBL/GenBank/DDBJ whole genome shotgun (WGS) entry which is preliminary data.</text>
</comment>
<organism evidence="1 2">
    <name type="scientific">Psychroflexus salinarum</name>
    <dbReference type="NCBI Taxonomy" id="546024"/>
    <lineage>
        <taxon>Bacteria</taxon>
        <taxon>Pseudomonadati</taxon>
        <taxon>Bacteroidota</taxon>
        <taxon>Flavobacteriia</taxon>
        <taxon>Flavobacteriales</taxon>
        <taxon>Flavobacteriaceae</taxon>
        <taxon>Psychroflexus</taxon>
    </lineage>
</organism>
<gene>
    <name evidence="1" type="ORF">ACFQ0R_02945</name>
</gene>
<dbReference type="Gene3D" id="3.40.50.150">
    <property type="entry name" value="Vaccinia Virus protein VP39"/>
    <property type="match status" value="1"/>
</dbReference>
<dbReference type="EMBL" id="JBHTIV010000005">
    <property type="protein sequence ID" value="MFD0931548.1"/>
    <property type="molecule type" value="Genomic_DNA"/>
</dbReference>
<reference evidence="2" key="1">
    <citation type="journal article" date="2019" name="Int. J. Syst. Evol. Microbiol.">
        <title>The Global Catalogue of Microorganisms (GCM) 10K type strain sequencing project: providing services to taxonomists for standard genome sequencing and annotation.</title>
        <authorList>
            <consortium name="The Broad Institute Genomics Platform"/>
            <consortium name="The Broad Institute Genome Sequencing Center for Infectious Disease"/>
            <person name="Wu L."/>
            <person name="Ma J."/>
        </authorList>
    </citation>
    <scope>NUCLEOTIDE SEQUENCE [LARGE SCALE GENOMIC DNA]</scope>
    <source>
        <strain evidence="2">CCUG 56752</strain>
    </source>
</reference>
<accession>A0ABW3GMB0</accession>
<dbReference type="RefSeq" id="WP_379656881.1">
    <property type="nucleotide sequence ID" value="NZ_JBHTIV010000005.1"/>
</dbReference>
<dbReference type="GO" id="GO:0008168">
    <property type="term" value="F:methyltransferase activity"/>
    <property type="evidence" value="ECO:0007669"/>
    <property type="project" value="UniProtKB-KW"/>
</dbReference>
<dbReference type="EC" id="2.1.1.-" evidence="1"/>
<keyword evidence="2" id="KW-1185">Reference proteome</keyword>
<evidence type="ECO:0000313" key="1">
    <source>
        <dbReference type="EMBL" id="MFD0931548.1"/>
    </source>
</evidence>